<dbReference type="EMBL" id="FNXT01000687">
    <property type="protein sequence ID" value="SZX66136.1"/>
    <property type="molecule type" value="Genomic_DNA"/>
</dbReference>
<dbReference type="Proteomes" id="UP000256970">
    <property type="component" value="Unassembled WGS sequence"/>
</dbReference>
<feature type="signal peptide" evidence="1">
    <location>
        <begin position="1"/>
        <end position="22"/>
    </location>
</feature>
<evidence type="ECO:0000313" key="2">
    <source>
        <dbReference type="EMBL" id="SZX66136.1"/>
    </source>
</evidence>
<accession>A0A383VNZ0</accession>
<evidence type="ECO:0000313" key="3">
    <source>
        <dbReference type="Proteomes" id="UP000256970"/>
    </source>
</evidence>
<organism evidence="2 3">
    <name type="scientific">Tetradesmus obliquus</name>
    <name type="common">Green alga</name>
    <name type="synonym">Acutodesmus obliquus</name>
    <dbReference type="NCBI Taxonomy" id="3088"/>
    <lineage>
        <taxon>Eukaryota</taxon>
        <taxon>Viridiplantae</taxon>
        <taxon>Chlorophyta</taxon>
        <taxon>core chlorophytes</taxon>
        <taxon>Chlorophyceae</taxon>
        <taxon>CS clade</taxon>
        <taxon>Sphaeropleales</taxon>
        <taxon>Scenedesmaceae</taxon>
        <taxon>Tetradesmus</taxon>
    </lineage>
</organism>
<protein>
    <submittedName>
        <fullName evidence="2">Uncharacterized protein</fullName>
    </submittedName>
</protein>
<keyword evidence="3" id="KW-1185">Reference proteome</keyword>
<name>A0A383VNZ0_TETOB</name>
<evidence type="ECO:0000256" key="1">
    <source>
        <dbReference type="SAM" id="SignalP"/>
    </source>
</evidence>
<dbReference type="AlphaFoldDB" id="A0A383VNZ0"/>
<feature type="chain" id="PRO_5016822488" evidence="1">
    <location>
        <begin position="23"/>
        <end position="282"/>
    </location>
</feature>
<keyword evidence="1" id="KW-0732">Signal</keyword>
<reference evidence="2 3" key="1">
    <citation type="submission" date="2016-10" db="EMBL/GenBank/DDBJ databases">
        <authorList>
            <person name="Cai Z."/>
        </authorList>
    </citation>
    <scope>NUCLEOTIDE SEQUENCE [LARGE SCALE GENOMIC DNA]</scope>
</reference>
<gene>
    <name evidence="2" type="ORF">BQ4739_LOCUS6576</name>
</gene>
<sequence length="282" mass="28523">MRQRSLALLALACLAAVQLAAAARPAAAAATAGSRSLLAARPWGTTVPSTRNQFVQVSWALESETCDSVAATLLDKGYEKDALFFNNTIAKAVVQDFKAILKQAGTPEAAATVVAVRQPCVTFKIDGQQYASYRAMVRFNSTTTTEAADIMFAGIAMSSPCTGGYNKILYKNIAALFAAGPFTVSQNTGNRMNSFYPGGAGASGWGDNWVEYAGEPSGSGGSSSSSSSNENEAAEASAAALASAAAAAAAAVAAAAAAAAVASSLSVCCKMMPAPTSTSPLS</sequence>
<proteinExistence type="predicted"/>